<dbReference type="RefSeq" id="WP_101071262.1">
    <property type="nucleotide sequence ID" value="NZ_PISP01000001.1"/>
</dbReference>
<sequence>MKHIIAHQFIDGFNGNPHFPAEQRVWLEILVFVEAFPSRFGFDQIPFKKWLRRIVQRSCRAVGGAELRTRGWFEYRMMNAGFRIMTCCLQLETCKPLVIGIASCYLPFSIKKPR</sequence>
<dbReference type="Proteomes" id="UP000233398">
    <property type="component" value="Unassembled WGS sequence"/>
</dbReference>
<name>A0A2N0VIL5_9BACT</name>
<protein>
    <submittedName>
        <fullName evidence="1">Uncharacterized protein</fullName>
    </submittedName>
</protein>
<proteinExistence type="predicted"/>
<comment type="caution">
    <text evidence="1">The sequence shown here is derived from an EMBL/GenBank/DDBJ whole genome shotgun (WGS) entry which is preliminary data.</text>
</comment>
<gene>
    <name evidence="1" type="ORF">CWD77_00640</name>
</gene>
<evidence type="ECO:0000313" key="1">
    <source>
        <dbReference type="EMBL" id="PKD44019.1"/>
    </source>
</evidence>
<accession>A0A2N0VIL5</accession>
<keyword evidence="2" id="KW-1185">Reference proteome</keyword>
<organism evidence="1 2">
    <name type="scientific">Rhodohalobacter barkolensis</name>
    <dbReference type="NCBI Taxonomy" id="2053187"/>
    <lineage>
        <taxon>Bacteria</taxon>
        <taxon>Pseudomonadati</taxon>
        <taxon>Balneolota</taxon>
        <taxon>Balneolia</taxon>
        <taxon>Balneolales</taxon>
        <taxon>Balneolaceae</taxon>
        <taxon>Rhodohalobacter</taxon>
    </lineage>
</organism>
<dbReference type="EMBL" id="PISP01000001">
    <property type="protein sequence ID" value="PKD44019.1"/>
    <property type="molecule type" value="Genomic_DNA"/>
</dbReference>
<evidence type="ECO:0000313" key="2">
    <source>
        <dbReference type="Proteomes" id="UP000233398"/>
    </source>
</evidence>
<reference evidence="1 2" key="1">
    <citation type="submission" date="2017-11" db="EMBL/GenBank/DDBJ databases">
        <title>Rhodohalobacter 15182 sp. nov., isolated from a salt lake.</title>
        <authorList>
            <person name="Han S."/>
        </authorList>
    </citation>
    <scope>NUCLEOTIDE SEQUENCE [LARGE SCALE GENOMIC DNA]</scope>
    <source>
        <strain evidence="1 2">15182</strain>
    </source>
</reference>
<dbReference type="AlphaFoldDB" id="A0A2N0VIL5"/>